<gene>
    <name evidence="2" type="ORF">DOQ08_00855</name>
</gene>
<dbReference type="RefSeq" id="WP_114333630.1">
    <property type="nucleotide sequence ID" value="NZ_QMDL01000001.1"/>
</dbReference>
<protein>
    <submittedName>
        <fullName evidence="2">Uncharacterized protein</fullName>
    </submittedName>
</protein>
<proteinExistence type="predicted"/>
<name>A0A3M2RLE7_9GAMM</name>
<dbReference type="OrthoDB" id="6367739at2"/>
<keyword evidence="1" id="KW-0732">Signal</keyword>
<accession>A0A3M2RLE7</accession>
<sequence length="116" mass="12672">MMLVTARAGLLFSLALLIGMPVSANPAKPVEETQAPVLEVAGLSANSGEDDPRILYILPWQGPSLPRRPRAELNHQIPELTHSVNATAIENHRLFRETLNPLVLEPTNVAPVRDKP</sequence>
<dbReference type="AlphaFoldDB" id="A0A3M2RLE7"/>
<evidence type="ECO:0000313" key="3">
    <source>
        <dbReference type="Proteomes" id="UP000265903"/>
    </source>
</evidence>
<feature type="chain" id="PRO_5018017442" evidence="1">
    <location>
        <begin position="25"/>
        <end position="116"/>
    </location>
</feature>
<evidence type="ECO:0000256" key="1">
    <source>
        <dbReference type="SAM" id="SignalP"/>
    </source>
</evidence>
<dbReference type="EMBL" id="QMDL01000001">
    <property type="protein sequence ID" value="RMJ06170.1"/>
    <property type="molecule type" value="Genomic_DNA"/>
</dbReference>
<keyword evidence="3" id="KW-1185">Reference proteome</keyword>
<comment type="caution">
    <text evidence="2">The sequence shown here is derived from an EMBL/GenBank/DDBJ whole genome shotgun (WGS) entry which is preliminary data.</text>
</comment>
<reference evidence="2 3" key="1">
    <citation type="submission" date="2018-08" db="EMBL/GenBank/DDBJ databases">
        <title>Whole Genome Sequence of the Moderate Halophilic Marine Bacterium Marinobacter litoralis Sw-45.</title>
        <authorList>
            <person name="Musa H."/>
        </authorList>
    </citation>
    <scope>NUCLEOTIDE SEQUENCE [LARGE SCALE GENOMIC DNA]</scope>
    <source>
        <strain evidence="2 3">Sw-45</strain>
    </source>
</reference>
<dbReference type="Proteomes" id="UP000265903">
    <property type="component" value="Unassembled WGS sequence"/>
</dbReference>
<feature type="signal peptide" evidence="1">
    <location>
        <begin position="1"/>
        <end position="24"/>
    </location>
</feature>
<evidence type="ECO:0000313" key="2">
    <source>
        <dbReference type="EMBL" id="RMJ06170.1"/>
    </source>
</evidence>
<organism evidence="2 3">
    <name type="scientific">Marinobacter litoralis</name>
    <dbReference type="NCBI Taxonomy" id="187981"/>
    <lineage>
        <taxon>Bacteria</taxon>
        <taxon>Pseudomonadati</taxon>
        <taxon>Pseudomonadota</taxon>
        <taxon>Gammaproteobacteria</taxon>
        <taxon>Pseudomonadales</taxon>
        <taxon>Marinobacteraceae</taxon>
        <taxon>Marinobacter</taxon>
    </lineage>
</organism>